<accession>A0A8S5TY61</accession>
<reference evidence="1" key="1">
    <citation type="journal article" date="2021" name="Proc. Natl. Acad. Sci. U.S.A.">
        <title>A Catalog of Tens of Thousands of Viruses from Human Metagenomes Reveals Hidden Associations with Chronic Diseases.</title>
        <authorList>
            <person name="Tisza M.J."/>
            <person name="Buck C.B."/>
        </authorList>
    </citation>
    <scope>NUCLEOTIDE SEQUENCE</scope>
    <source>
        <strain evidence="1">CtHEp8</strain>
    </source>
</reference>
<protein>
    <submittedName>
        <fullName evidence="1">Uncharacterized protein</fullName>
    </submittedName>
</protein>
<evidence type="ECO:0000313" key="1">
    <source>
        <dbReference type="EMBL" id="DAF87111.1"/>
    </source>
</evidence>
<proteinExistence type="predicted"/>
<dbReference type="EMBL" id="BK015959">
    <property type="protein sequence ID" value="DAF87111.1"/>
    <property type="molecule type" value="Genomic_DNA"/>
</dbReference>
<name>A0A8S5TY61_9VIRU</name>
<sequence length="38" mass="4533">MFTEQVHLFNFAISSQFCAKHRPHFLKSHSHLLSFFVI</sequence>
<organism evidence="1">
    <name type="scientific">Phage sp. ctHEp8</name>
    <dbReference type="NCBI Taxonomy" id="2825790"/>
    <lineage>
        <taxon>Viruses</taxon>
    </lineage>
</organism>